<accession>A0A0A9BA80</accession>
<name>A0A0A9BA80_ARUDO</name>
<protein>
    <submittedName>
        <fullName evidence="1">Uncharacterized protein</fullName>
    </submittedName>
</protein>
<proteinExistence type="predicted"/>
<reference evidence="1" key="2">
    <citation type="journal article" date="2015" name="Data Brief">
        <title>Shoot transcriptome of the giant reed, Arundo donax.</title>
        <authorList>
            <person name="Barrero R.A."/>
            <person name="Guerrero F.D."/>
            <person name="Moolhuijzen P."/>
            <person name="Goolsby J.A."/>
            <person name="Tidwell J."/>
            <person name="Bellgard S.E."/>
            <person name="Bellgard M.I."/>
        </authorList>
    </citation>
    <scope>NUCLEOTIDE SEQUENCE</scope>
    <source>
        <tissue evidence="1">Shoot tissue taken approximately 20 cm above the soil surface</tissue>
    </source>
</reference>
<reference evidence="1" key="1">
    <citation type="submission" date="2014-09" db="EMBL/GenBank/DDBJ databases">
        <authorList>
            <person name="Magalhaes I.L.F."/>
            <person name="Oliveira U."/>
            <person name="Santos F.R."/>
            <person name="Vidigal T.H.D.A."/>
            <person name="Brescovit A.D."/>
            <person name="Santos A.J."/>
        </authorList>
    </citation>
    <scope>NUCLEOTIDE SEQUENCE</scope>
    <source>
        <tissue evidence="1">Shoot tissue taken approximately 20 cm above the soil surface</tissue>
    </source>
</reference>
<dbReference type="EMBL" id="GBRH01237654">
    <property type="protein sequence ID" value="JAD60241.1"/>
    <property type="molecule type" value="Transcribed_RNA"/>
</dbReference>
<sequence length="30" mass="3286">MATSSYNMALQHHSTQIAQIQSLQISIPSV</sequence>
<dbReference type="AlphaFoldDB" id="A0A0A9BA80"/>
<organism evidence="1">
    <name type="scientific">Arundo donax</name>
    <name type="common">Giant reed</name>
    <name type="synonym">Donax arundinaceus</name>
    <dbReference type="NCBI Taxonomy" id="35708"/>
    <lineage>
        <taxon>Eukaryota</taxon>
        <taxon>Viridiplantae</taxon>
        <taxon>Streptophyta</taxon>
        <taxon>Embryophyta</taxon>
        <taxon>Tracheophyta</taxon>
        <taxon>Spermatophyta</taxon>
        <taxon>Magnoliopsida</taxon>
        <taxon>Liliopsida</taxon>
        <taxon>Poales</taxon>
        <taxon>Poaceae</taxon>
        <taxon>PACMAD clade</taxon>
        <taxon>Arundinoideae</taxon>
        <taxon>Arundineae</taxon>
        <taxon>Arundo</taxon>
    </lineage>
</organism>
<evidence type="ECO:0000313" key="1">
    <source>
        <dbReference type="EMBL" id="JAD60241.1"/>
    </source>
</evidence>